<dbReference type="AlphaFoldDB" id="A0A8H4B8V8"/>
<reference evidence="10 11" key="1">
    <citation type="submission" date="2019-09" db="EMBL/GenBank/DDBJ databases">
        <authorList>
            <consortium name="DOE Joint Genome Institute"/>
            <person name="Mondo S.J."/>
            <person name="Navarro-Mendoza M.I."/>
            <person name="Perez-Arques C."/>
            <person name="Panchal S."/>
            <person name="Nicolas F.E."/>
            <person name="Ganguly P."/>
            <person name="Pangilinan J."/>
            <person name="Grigoriev I."/>
            <person name="Heitman J."/>
            <person name="Sanya K."/>
            <person name="Garre V."/>
        </authorList>
    </citation>
    <scope>NUCLEOTIDE SEQUENCE [LARGE SCALE GENOMIC DNA]</scope>
    <source>
        <strain evidence="10 11">MU402</strain>
    </source>
</reference>
<dbReference type="GO" id="GO:0043565">
    <property type="term" value="F:sequence-specific DNA binding"/>
    <property type="evidence" value="ECO:0007669"/>
    <property type="project" value="InterPro"/>
</dbReference>
<dbReference type="PANTHER" id="PTHR10015:SF427">
    <property type="entry name" value="HEAT SHOCK FACTOR PROTEIN"/>
    <property type="match status" value="1"/>
</dbReference>
<dbReference type="InterPro" id="IPR000232">
    <property type="entry name" value="HSF_DNA-bd"/>
</dbReference>
<dbReference type="FunFam" id="1.10.10.10:FF:000027">
    <property type="entry name" value="Heat shock transcription factor 1"/>
    <property type="match status" value="1"/>
</dbReference>
<dbReference type="EMBL" id="JAAECE010000008">
    <property type="protein sequence ID" value="KAF1797820.1"/>
    <property type="molecule type" value="Genomic_DNA"/>
</dbReference>
<feature type="compositionally biased region" description="Basic and acidic residues" evidence="8">
    <location>
        <begin position="21"/>
        <end position="33"/>
    </location>
</feature>
<feature type="compositionally biased region" description="Polar residues" evidence="8">
    <location>
        <begin position="1"/>
        <end position="15"/>
    </location>
</feature>
<dbReference type="PANTHER" id="PTHR10015">
    <property type="entry name" value="HEAT SHOCK TRANSCRIPTION FACTOR"/>
    <property type="match status" value="1"/>
</dbReference>
<evidence type="ECO:0000256" key="7">
    <source>
        <dbReference type="RuleBase" id="RU004020"/>
    </source>
</evidence>
<dbReference type="Gene3D" id="1.10.10.10">
    <property type="entry name" value="Winged helix-like DNA-binding domain superfamily/Winged helix DNA-binding domain"/>
    <property type="match status" value="1"/>
</dbReference>
<proteinExistence type="inferred from homology"/>
<evidence type="ECO:0000256" key="4">
    <source>
        <dbReference type="ARBA" id="ARBA00023125"/>
    </source>
</evidence>
<sequence length="412" mass="46500">MAQNPRGSHNPQPNLTRKRPLAHEHPATQHEFVDSNPLGIQPSNKPGSKRKRQQPPATASTAAAATDSASNTISPSNVYINLPHKMPSQRSVPAFLHKLYNMVGDPSTDPFIRWSVDGNSFLVEGHEEFARLILPRFYKHNTFASFVRQLNMYDFHKVPHLQQGVLLTCNNNPNVEIWEFSSPNFQRSRPDLLILVTRKRNRDRQEGNADPVNLGALVKEISAIKKHQTNITADLRNLHRDNEIIWQETLAAREKHQKHQQVISKILQFLTAVFSNDHTMLTLESSKHHHHHHGHKHTHSNSMKGLSESISQCNVSSSSNRDSSCDSAMEQPLPFSNHHDIGQPVARSAQAITDDIDQLQANVETLAAQLGIDPTQFTGDYWTDFGGFSENYNDMINSASRADKRRLFNLAD</sequence>
<keyword evidence="4" id="KW-0238">DNA-binding</keyword>
<evidence type="ECO:0000256" key="5">
    <source>
        <dbReference type="ARBA" id="ARBA00023163"/>
    </source>
</evidence>
<name>A0A8H4B8V8_MUCCL</name>
<dbReference type="PRINTS" id="PR00056">
    <property type="entry name" value="HSFDOMAIN"/>
</dbReference>
<keyword evidence="6" id="KW-0539">Nucleus</keyword>
<comment type="similarity">
    <text evidence="2 7">Belongs to the HSF family.</text>
</comment>
<evidence type="ECO:0000256" key="6">
    <source>
        <dbReference type="ARBA" id="ARBA00023242"/>
    </source>
</evidence>
<dbReference type="InterPro" id="IPR036388">
    <property type="entry name" value="WH-like_DNA-bd_sf"/>
</dbReference>
<protein>
    <recommendedName>
        <fullName evidence="9">HSF-type DNA-binding domain-containing protein</fullName>
    </recommendedName>
</protein>
<feature type="compositionally biased region" description="Low complexity" evidence="8">
    <location>
        <begin position="307"/>
        <end position="327"/>
    </location>
</feature>
<dbReference type="GO" id="GO:0003700">
    <property type="term" value="F:DNA-binding transcription factor activity"/>
    <property type="evidence" value="ECO:0007669"/>
    <property type="project" value="InterPro"/>
</dbReference>
<dbReference type="Proteomes" id="UP000469890">
    <property type="component" value="Unassembled WGS sequence"/>
</dbReference>
<comment type="subcellular location">
    <subcellularLocation>
        <location evidence="1">Nucleus</location>
    </subcellularLocation>
</comment>
<dbReference type="InterPro" id="IPR036390">
    <property type="entry name" value="WH_DNA-bd_sf"/>
</dbReference>
<dbReference type="SUPFAM" id="SSF46785">
    <property type="entry name" value="Winged helix' DNA-binding domain"/>
    <property type="match status" value="1"/>
</dbReference>
<evidence type="ECO:0000313" key="11">
    <source>
        <dbReference type="Proteomes" id="UP000469890"/>
    </source>
</evidence>
<dbReference type="SMART" id="SM00415">
    <property type="entry name" value="HSF"/>
    <property type="match status" value="1"/>
</dbReference>
<feature type="compositionally biased region" description="Low complexity" evidence="8">
    <location>
        <begin position="57"/>
        <end position="70"/>
    </location>
</feature>
<feature type="domain" description="HSF-type DNA-binding" evidence="9">
    <location>
        <begin position="91"/>
        <end position="199"/>
    </location>
</feature>
<dbReference type="GO" id="GO:0005634">
    <property type="term" value="C:nucleus"/>
    <property type="evidence" value="ECO:0007669"/>
    <property type="project" value="UniProtKB-SubCell"/>
</dbReference>
<accession>A0A8H4B8V8</accession>
<keyword evidence="3" id="KW-0805">Transcription regulation</keyword>
<evidence type="ECO:0000313" key="10">
    <source>
        <dbReference type="EMBL" id="KAF1797820.1"/>
    </source>
</evidence>
<gene>
    <name evidence="10" type="ORF">FB192DRAFT_1289551</name>
</gene>
<evidence type="ECO:0000256" key="8">
    <source>
        <dbReference type="SAM" id="MobiDB-lite"/>
    </source>
</evidence>
<feature type="region of interest" description="Disordered" evidence="8">
    <location>
        <begin position="285"/>
        <end position="341"/>
    </location>
</feature>
<evidence type="ECO:0000256" key="3">
    <source>
        <dbReference type="ARBA" id="ARBA00023015"/>
    </source>
</evidence>
<organism evidence="10 11">
    <name type="scientific">Mucor circinelloides f. lusitanicus</name>
    <name type="common">Mucor racemosus var. lusitanicus</name>
    <dbReference type="NCBI Taxonomy" id="29924"/>
    <lineage>
        <taxon>Eukaryota</taxon>
        <taxon>Fungi</taxon>
        <taxon>Fungi incertae sedis</taxon>
        <taxon>Mucoromycota</taxon>
        <taxon>Mucoromycotina</taxon>
        <taxon>Mucoromycetes</taxon>
        <taxon>Mucorales</taxon>
        <taxon>Mucorineae</taxon>
        <taxon>Mucoraceae</taxon>
        <taxon>Mucor</taxon>
    </lineage>
</organism>
<evidence type="ECO:0000259" key="9">
    <source>
        <dbReference type="SMART" id="SM00415"/>
    </source>
</evidence>
<evidence type="ECO:0000256" key="2">
    <source>
        <dbReference type="ARBA" id="ARBA00006403"/>
    </source>
</evidence>
<comment type="caution">
    <text evidence="10">The sequence shown here is derived from an EMBL/GenBank/DDBJ whole genome shotgun (WGS) entry which is preliminary data.</text>
</comment>
<feature type="region of interest" description="Disordered" evidence="8">
    <location>
        <begin position="1"/>
        <end position="70"/>
    </location>
</feature>
<dbReference type="Pfam" id="PF00447">
    <property type="entry name" value="HSF_DNA-bind"/>
    <property type="match status" value="1"/>
</dbReference>
<feature type="compositionally biased region" description="Basic residues" evidence="8">
    <location>
        <begin position="287"/>
        <end position="299"/>
    </location>
</feature>
<keyword evidence="5" id="KW-0804">Transcription</keyword>
<evidence type="ECO:0000256" key="1">
    <source>
        <dbReference type="ARBA" id="ARBA00004123"/>
    </source>
</evidence>
<feature type="non-terminal residue" evidence="10">
    <location>
        <position position="412"/>
    </location>
</feature>